<dbReference type="SMART" id="SM00355">
    <property type="entry name" value="ZnF_C2H2"/>
    <property type="match status" value="23"/>
</dbReference>
<dbReference type="InterPro" id="IPR036236">
    <property type="entry name" value="Znf_C2H2_sf"/>
</dbReference>
<comment type="subcellular location">
    <subcellularLocation>
        <location evidence="1">Nucleus</location>
    </subcellularLocation>
</comment>
<dbReference type="SUPFAM" id="SSF57667">
    <property type="entry name" value="beta-beta-alpha zinc fingers"/>
    <property type="match status" value="2"/>
</dbReference>
<feature type="domain" description="C2H2-type" evidence="10">
    <location>
        <begin position="960"/>
        <end position="982"/>
    </location>
</feature>
<dbReference type="Proteomes" id="UP000326759">
    <property type="component" value="Unassembled WGS sequence"/>
</dbReference>
<evidence type="ECO:0000256" key="3">
    <source>
        <dbReference type="ARBA" id="ARBA00022737"/>
    </source>
</evidence>
<dbReference type="PANTHER" id="PTHR24392">
    <property type="entry name" value="ZINC FINGER PROTEIN"/>
    <property type="match status" value="1"/>
</dbReference>
<evidence type="ECO:0000313" key="11">
    <source>
        <dbReference type="EMBL" id="KAB7501338.1"/>
    </source>
</evidence>
<evidence type="ECO:0000256" key="7">
    <source>
        <dbReference type="ARBA" id="ARBA00023242"/>
    </source>
</evidence>
<dbReference type="PROSITE" id="PS50157">
    <property type="entry name" value="ZINC_FINGER_C2H2_2"/>
    <property type="match status" value="5"/>
</dbReference>
<dbReference type="GO" id="GO:0005634">
    <property type="term" value="C:nucleus"/>
    <property type="evidence" value="ECO:0007669"/>
    <property type="project" value="UniProtKB-SubCell"/>
</dbReference>
<keyword evidence="3" id="KW-0677">Repeat</keyword>
<dbReference type="PROSITE" id="PS00028">
    <property type="entry name" value="ZINC_FINGER_C2H2_1"/>
    <property type="match status" value="2"/>
</dbReference>
<feature type="region of interest" description="Disordered" evidence="9">
    <location>
        <begin position="1002"/>
        <end position="1036"/>
    </location>
</feature>
<organism evidence="11 12">
    <name type="scientific">Armadillidium nasatum</name>
    <dbReference type="NCBI Taxonomy" id="96803"/>
    <lineage>
        <taxon>Eukaryota</taxon>
        <taxon>Metazoa</taxon>
        <taxon>Ecdysozoa</taxon>
        <taxon>Arthropoda</taxon>
        <taxon>Crustacea</taxon>
        <taxon>Multicrustacea</taxon>
        <taxon>Malacostraca</taxon>
        <taxon>Eumalacostraca</taxon>
        <taxon>Peracarida</taxon>
        <taxon>Isopoda</taxon>
        <taxon>Oniscidea</taxon>
        <taxon>Crinocheta</taxon>
        <taxon>Armadillidiidae</taxon>
        <taxon>Armadillidium</taxon>
    </lineage>
</organism>
<gene>
    <name evidence="11" type="ORF">Anas_00434</name>
</gene>
<evidence type="ECO:0000256" key="2">
    <source>
        <dbReference type="ARBA" id="ARBA00022723"/>
    </source>
</evidence>
<dbReference type="Gene3D" id="3.30.160.60">
    <property type="entry name" value="Classic Zinc Finger"/>
    <property type="match status" value="6"/>
</dbReference>
<feature type="region of interest" description="Disordered" evidence="9">
    <location>
        <begin position="918"/>
        <end position="943"/>
    </location>
</feature>
<feature type="compositionally biased region" description="Polar residues" evidence="9">
    <location>
        <begin position="922"/>
        <end position="943"/>
    </location>
</feature>
<protein>
    <submittedName>
        <fullName evidence="11">Zinc finger protein</fullName>
    </submittedName>
</protein>
<evidence type="ECO:0000256" key="4">
    <source>
        <dbReference type="ARBA" id="ARBA00022771"/>
    </source>
</evidence>
<name>A0A5N5T5S2_9CRUS</name>
<keyword evidence="6" id="KW-0238">DNA-binding</keyword>
<keyword evidence="5" id="KW-0862">Zinc</keyword>
<keyword evidence="2" id="KW-0479">Metal-binding</keyword>
<dbReference type="InterPro" id="IPR013087">
    <property type="entry name" value="Znf_C2H2_type"/>
</dbReference>
<accession>A0A5N5T5S2</accession>
<feature type="region of interest" description="Disordered" evidence="9">
    <location>
        <begin position="1096"/>
        <end position="1117"/>
    </location>
</feature>
<feature type="compositionally biased region" description="Low complexity" evidence="9">
    <location>
        <begin position="1017"/>
        <end position="1027"/>
    </location>
</feature>
<evidence type="ECO:0000313" key="12">
    <source>
        <dbReference type="Proteomes" id="UP000326759"/>
    </source>
</evidence>
<sequence>MNETETETKKGITDGLANKILINNVMSPHVCNVNMNCLALPNKCSNMQTEKMICKNIENDASEIDYNDLAFRKQSQLDFEYDDNSSSEIATKYQFQNLTGEFFYKEKFNSLLDFVVKKESHIDVEYDSLRCEVTPENQYQCLKSVFLDAKEEIHSSLDLGIKKENQIDLEFDEWPNYNTTIENQYKDLKKEFLNDKEIHLSSDLLRMETCKFESFDQNEKQESKSLNIPNHINSFSYRSETETKKDITNSLANKSSADKVKSLNLGNVNMNCFVVLNKCPNRKNIKVKSVKNFDGSVSYYEVFERRKCGVKTVIFKSLICPYTTTSKQNIIQHCKAHKRNKNHNCLDCSFSAKCLFLLKLHKKTHLENRFECTICSFSTTSATTLRSHRLYKHIIESSRPKTYRASKLRQRSSLCRTTYNCNMCIFKTRDMDNYQEHKKIQNKRVLKHQTKLKNFQINSVNLGDDDDEIKDSHNRHKQSKMDNSLNNYEVVKRTKNGTSIIIFKSLQCPYTTNFRYKIINHCKTHLKNKSYNCLDCNFKAKCLFLLKLHKKTHVENNFKCLNCPFSTTSIKTLSSHRSSKHKLQSTSTYRASKLRQRSSICGTIYNCNMCIFKTRDMDNYQEHKKIHLKRVLKHQTKLKSRQGKQVLETKTIKSKDIAKKNFECKKCSFVTDDMENMSKHKQTHLKSLENDTDFIKDSSEVKLEEPKSLLTQTTLSCSSCSFTTPLKIVLLKHKQSHTSSPPGVFKCTECCFSTLKYKVLISHLMNHAYKYVYRCLNCNFSSNKKVTFKSHKDSHRKIRKKTNIRNFRKNKITVSLQAKNNKTFKCFSCDYTCSSEYLLNQHSLTHLEYKLLKCAHCDYQTNFKGNLVKHVLIHVSEYEEDICETTYNCNMCIFTTRDVNSCENHSVTCFRSMTEGNEIKTSDSSSSARVNDQTNCNDKQTKETSGVKTAKSAKIAKKKFKCGKCSFVTVTVDNLSKHKRTHIKPSGKDEGCAKDLSEGKLEEPEIVTSPSVKLENESPNISNSINSVRDRNETETKKNVIRGRNETKTEKDVTDKFPKKSSAENVRSLNLGNVNMNCCVELNKCPNLKNFKVNSENISDDDDDEMKGSHNRHKQSKMDNKRNLTNIFKSLQCPYTTNFRCKIINHCKTHLKNKSYNCLDCNFKAKCLFLLKRHRKTHVENNFKCLNCSFSTTSIWTLRSHRFYKHKLQSTSTYRASKLRQRSSLCGTTSNCNTFIFKTRDMDNYQEHKKIHLKRVLKHQKKLKSRQGKQVLETKTIKSKEITKVNFKCKKCSFVTDDMENMSKHNQSHIKSLENDNDFFKDSLEVKLQEHKSLLTQTTLSCNSCSFTTPLKIVLLKHKQSHTSSPPGVFKCTECCFSTLKYKVLISHLMNHAYKYVYRCLNCNFSSNKKVTFKSHKDSHRKIRKKTNIRNFRKNKITVSLQAKNNKTFKCIKCDYSCPSEHLLNQHSLTHLESKLLKCAHCDYQTNFKGNLVRHVLIHVSEYEEHI</sequence>
<feature type="domain" description="C2H2-type" evidence="10">
    <location>
        <begin position="1477"/>
        <end position="1504"/>
    </location>
</feature>
<evidence type="ECO:0000256" key="6">
    <source>
        <dbReference type="ARBA" id="ARBA00023125"/>
    </source>
</evidence>
<feature type="non-terminal residue" evidence="11">
    <location>
        <position position="1507"/>
    </location>
</feature>
<keyword evidence="12" id="KW-1185">Reference proteome</keyword>
<keyword evidence="4 8" id="KW-0863">Zinc-finger</keyword>
<proteinExistence type="predicted"/>
<dbReference type="PANTHER" id="PTHR24392:SF56">
    <property type="entry name" value="ZINC FINGER PROTEIN 510"/>
    <property type="match status" value="1"/>
</dbReference>
<dbReference type="GO" id="GO:0008270">
    <property type="term" value="F:zinc ion binding"/>
    <property type="evidence" value="ECO:0007669"/>
    <property type="project" value="UniProtKB-KW"/>
</dbReference>
<dbReference type="GO" id="GO:0003677">
    <property type="term" value="F:DNA binding"/>
    <property type="evidence" value="ECO:0007669"/>
    <property type="project" value="UniProtKB-KW"/>
</dbReference>
<feature type="domain" description="C2H2-type" evidence="10">
    <location>
        <begin position="852"/>
        <end position="879"/>
    </location>
</feature>
<keyword evidence="7" id="KW-0539">Nucleus</keyword>
<evidence type="ECO:0000256" key="5">
    <source>
        <dbReference type="ARBA" id="ARBA00022833"/>
    </source>
</evidence>
<evidence type="ECO:0000256" key="1">
    <source>
        <dbReference type="ARBA" id="ARBA00004123"/>
    </source>
</evidence>
<evidence type="ECO:0000256" key="8">
    <source>
        <dbReference type="PROSITE-ProRule" id="PRU00042"/>
    </source>
</evidence>
<evidence type="ECO:0000256" key="9">
    <source>
        <dbReference type="SAM" id="MobiDB-lite"/>
    </source>
</evidence>
<feature type="domain" description="C2H2-type" evidence="10">
    <location>
        <begin position="715"/>
        <end position="742"/>
    </location>
</feature>
<dbReference type="EMBL" id="SEYY01010983">
    <property type="protein sequence ID" value="KAB7501338.1"/>
    <property type="molecule type" value="Genomic_DNA"/>
</dbReference>
<evidence type="ECO:0000259" key="10">
    <source>
        <dbReference type="PROSITE" id="PS50157"/>
    </source>
</evidence>
<feature type="domain" description="C2H2-type" evidence="10">
    <location>
        <begin position="1340"/>
        <end position="1367"/>
    </location>
</feature>
<comment type="caution">
    <text evidence="11">The sequence shown here is derived from an EMBL/GenBank/DDBJ whole genome shotgun (WGS) entry which is preliminary data.</text>
</comment>
<reference evidence="11 12" key="1">
    <citation type="journal article" date="2019" name="PLoS Biol.">
        <title>Sex chromosomes control vertical transmission of feminizing Wolbachia symbionts in an isopod.</title>
        <authorList>
            <person name="Becking T."/>
            <person name="Chebbi M.A."/>
            <person name="Giraud I."/>
            <person name="Moumen B."/>
            <person name="Laverre T."/>
            <person name="Caubet Y."/>
            <person name="Peccoud J."/>
            <person name="Gilbert C."/>
            <person name="Cordaux R."/>
        </authorList>
    </citation>
    <scope>NUCLEOTIDE SEQUENCE [LARGE SCALE GENOMIC DNA]</scope>
    <source>
        <strain evidence="11">ANa2</strain>
        <tissue evidence="11">Whole body excluding digestive tract and cuticle</tissue>
    </source>
</reference>
<dbReference type="OrthoDB" id="3561125at2759"/>